<dbReference type="GO" id="GO:0005737">
    <property type="term" value="C:cytoplasm"/>
    <property type="evidence" value="ECO:0007669"/>
    <property type="project" value="TreeGrafter"/>
</dbReference>
<keyword evidence="2" id="KW-0784">Thiamine biosynthesis</keyword>
<reference evidence="4 5" key="1">
    <citation type="journal article" date="2012" name="J. Bacteriol.">
        <title>Draft Genome Sequence of Oceaniovalibus guishaninsula JLT2003T.</title>
        <authorList>
            <person name="Tang K."/>
            <person name="Liu K."/>
            <person name="Jiao N."/>
        </authorList>
    </citation>
    <scope>NUCLEOTIDE SEQUENCE [LARGE SCALE GENOMIC DNA]</scope>
    <source>
        <strain evidence="4 5">JLT2003</strain>
    </source>
</reference>
<dbReference type="InterPro" id="IPR013785">
    <property type="entry name" value="Aldolase_TIM"/>
</dbReference>
<dbReference type="InterPro" id="IPR036206">
    <property type="entry name" value="ThiamineP_synth_sf"/>
</dbReference>
<dbReference type="RefSeq" id="WP_007427523.1">
    <property type="nucleotide sequence ID" value="NZ_AMGO01000052.1"/>
</dbReference>
<proteinExistence type="predicted"/>
<dbReference type="CDD" id="cd00564">
    <property type="entry name" value="TMP_TenI"/>
    <property type="match status" value="1"/>
</dbReference>
<accession>K2HLA9</accession>
<dbReference type="PATRIC" id="fig|1231392.3.peg.2384"/>
<dbReference type="SUPFAM" id="SSF51391">
    <property type="entry name" value="Thiamin phosphate synthase"/>
    <property type="match status" value="1"/>
</dbReference>
<dbReference type="AlphaFoldDB" id="K2HLA9"/>
<dbReference type="EMBL" id="AMGO01000052">
    <property type="protein sequence ID" value="EKE43639.1"/>
    <property type="molecule type" value="Genomic_DNA"/>
</dbReference>
<dbReference type="Gene3D" id="3.20.20.70">
    <property type="entry name" value="Aldolase class I"/>
    <property type="match status" value="1"/>
</dbReference>
<dbReference type="eggNOG" id="COG0352">
    <property type="taxonomic scope" value="Bacteria"/>
</dbReference>
<feature type="domain" description="Thiamine phosphate synthase/TenI" evidence="3">
    <location>
        <begin position="7"/>
        <end position="181"/>
    </location>
</feature>
<name>K2HLA9_9RHOB</name>
<keyword evidence="5" id="KW-1185">Reference proteome</keyword>
<comment type="caution">
    <text evidence="4">The sequence shown here is derived from an EMBL/GenBank/DDBJ whole genome shotgun (WGS) entry which is preliminary data.</text>
</comment>
<evidence type="ECO:0000313" key="4">
    <source>
        <dbReference type="EMBL" id="EKE43639.1"/>
    </source>
</evidence>
<dbReference type="InterPro" id="IPR022998">
    <property type="entry name" value="ThiamineP_synth_TenI"/>
</dbReference>
<dbReference type="STRING" id="1231392.OCGS_2371"/>
<protein>
    <submittedName>
        <fullName evidence="4">Thiamine-phosphate pyrophosphorylase, putative</fullName>
    </submittedName>
</protein>
<organism evidence="4 5">
    <name type="scientific">Oceaniovalibus guishaninsula JLT2003</name>
    <dbReference type="NCBI Taxonomy" id="1231392"/>
    <lineage>
        <taxon>Bacteria</taxon>
        <taxon>Pseudomonadati</taxon>
        <taxon>Pseudomonadota</taxon>
        <taxon>Alphaproteobacteria</taxon>
        <taxon>Rhodobacterales</taxon>
        <taxon>Roseobacteraceae</taxon>
        <taxon>Oceaniovalibus</taxon>
    </lineage>
</organism>
<comment type="pathway">
    <text evidence="1">Cofactor biosynthesis; thiamine diphosphate biosynthesis.</text>
</comment>
<evidence type="ECO:0000259" key="3">
    <source>
        <dbReference type="Pfam" id="PF02581"/>
    </source>
</evidence>
<dbReference type="PANTHER" id="PTHR20857:SF15">
    <property type="entry name" value="THIAMINE-PHOSPHATE SYNTHASE"/>
    <property type="match status" value="1"/>
</dbReference>
<gene>
    <name evidence="4" type="ORF">OCGS_2371</name>
</gene>
<dbReference type="PANTHER" id="PTHR20857">
    <property type="entry name" value="THIAMINE-PHOSPHATE PYROPHOSPHORYLASE"/>
    <property type="match status" value="1"/>
</dbReference>
<dbReference type="GO" id="GO:0004789">
    <property type="term" value="F:thiamine-phosphate diphosphorylase activity"/>
    <property type="evidence" value="ECO:0007669"/>
    <property type="project" value="TreeGrafter"/>
</dbReference>
<dbReference type="Proteomes" id="UP000006765">
    <property type="component" value="Unassembled WGS sequence"/>
</dbReference>
<evidence type="ECO:0000256" key="1">
    <source>
        <dbReference type="ARBA" id="ARBA00004948"/>
    </source>
</evidence>
<sequence>MTDRPQIYLVTPPAIDADFGGRLSATLDAAPVACLRLDLATRDEDTLLRAADALRAVTEPRDVALVIADHVALSQRAGLDGVHLRDGARNVRHARAELGPDAIVGAFCGTSRHDGMNAGEAGADYIAFGPVGGAAPGDGTLADRDLFAWWSEMIELPVVAEGGFDAALLAALAPFADFIALGEEVWLSPDPAARLAELNRALDQT</sequence>
<evidence type="ECO:0000313" key="5">
    <source>
        <dbReference type="Proteomes" id="UP000006765"/>
    </source>
</evidence>
<evidence type="ECO:0000256" key="2">
    <source>
        <dbReference type="ARBA" id="ARBA00022977"/>
    </source>
</evidence>
<dbReference type="GO" id="GO:0009228">
    <property type="term" value="P:thiamine biosynthetic process"/>
    <property type="evidence" value="ECO:0007669"/>
    <property type="project" value="UniProtKB-KW"/>
</dbReference>
<dbReference type="Pfam" id="PF02581">
    <property type="entry name" value="TMP-TENI"/>
    <property type="match status" value="1"/>
</dbReference>
<dbReference type="OrthoDB" id="7159061at2"/>